<name>A0A7X3LY05_9HYPH</name>
<dbReference type="Proteomes" id="UP000433101">
    <property type="component" value="Unassembled WGS sequence"/>
</dbReference>
<evidence type="ECO:0000313" key="1">
    <source>
        <dbReference type="EMBL" id="MXN67209.1"/>
    </source>
</evidence>
<reference evidence="1 2" key="1">
    <citation type="submission" date="2019-12" db="EMBL/GenBank/DDBJ databases">
        <authorList>
            <person name="Li M."/>
        </authorList>
    </citation>
    <scope>NUCLEOTIDE SEQUENCE [LARGE SCALE GENOMIC DNA]</scope>
    <source>
        <strain evidence="1 2">GBMRC 2046</strain>
    </source>
</reference>
<comment type="caution">
    <text evidence="1">The sequence shown here is derived from an EMBL/GenBank/DDBJ whole genome shotgun (WGS) entry which is preliminary data.</text>
</comment>
<dbReference type="AlphaFoldDB" id="A0A7X3LY05"/>
<organism evidence="1 2">
    <name type="scientific">Stappia sediminis</name>
    <dbReference type="NCBI Taxonomy" id="2692190"/>
    <lineage>
        <taxon>Bacteria</taxon>
        <taxon>Pseudomonadati</taxon>
        <taxon>Pseudomonadota</taxon>
        <taxon>Alphaproteobacteria</taxon>
        <taxon>Hyphomicrobiales</taxon>
        <taxon>Stappiaceae</taxon>
        <taxon>Stappia</taxon>
    </lineage>
</organism>
<dbReference type="RefSeq" id="WP_160777440.1">
    <property type="nucleotide sequence ID" value="NZ_WUMV01000009.1"/>
</dbReference>
<gene>
    <name evidence="1" type="ORF">GR183_20055</name>
</gene>
<evidence type="ECO:0000313" key="2">
    <source>
        <dbReference type="Proteomes" id="UP000433101"/>
    </source>
</evidence>
<dbReference type="EMBL" id="WUMV01000009">
    <property type="protein sequence ID" value="MXN67209.1"/>
    <property type="molecule type" value="Genomic_DNA"/>
</dbReference>
<proteinExistence type="predicted"/>
<sequence length="127" mass="14334">MKFIELKKLGSDLDDLNRRLQTGEITQGQAEAELTEKGAPADYRVLIGAMVNRVDPQKGIDYGQMKRRFRISDALEAAKDGVLALEDEDHRLLADLAQTHPWGMVDRNLARLVEDIRKAPAELPVRR</sequence>
<keyword evidence="2" id="KW-1185">Reference proteome</keyword>
<protein>
    <submittedName>
        <fullName evidence="1">Uncharacterized protein</fullName>
    </submittedName>
</protein>
<accession>A0A7X3LY05</accession>